<dbReference type="AlphaFoldDB" id="A0AAD9SNK8"/>
<dbReference type="SMART" id="SM01340">
    <property type="entry name" value="DNA_mis_repair"/>
    <property type="match status" value="1"/>
</dbReference>
<evidence type="ECO:0000259" key="4">
    <source>
        <dbReference type="SMART" id="SM01340"/>
    </source>
</evidence>
<dbReference type="Pfam" id="PF13589">
    <property type="entry name" value="HATPase_c_3"/>
    <property type="match status" value="1"/>
</dbReference>
<dbReference type="PANTHER" id="PTHR10073:SF41">
    <property type="entry name" value="MISMATCH REPAIR PROTEIN, PUTATIVE (AFU_ORTHOLOGUE AFUA_8G05820)-RELATED"/>
    <property type="match status" value="1"/>
</dbReference>
<feature type="domain" description="DNA mismatch repair protein S5" evidence="4">
    <location>
        <begin position="218"/>
        <end position="361"/>
    </location>
</feature>
<dbReference type="InterPro" id="IPR013507">
    <property type="entry name" value="DNA_mismatch_S5_2-like"/>
</dbReference>
<dbReference type="InterPro" id="IPR036890">
    <property type="entry name" value="HATPase_C_sf"/>
</dbReference>
<comment type="similarity">
    <text evidence="1">Belongs to the DNA mismatch repair MutL/HexB family.</text>
</comment>
<reference evidence="5" key="1">
    <citation type="submission" date="2023-06" db="EMBL/GenBank/DDBJ databases">
        <authorList>
            <person name="Noh H."/>
        </authorList>
    </citation>
    <scope>NUCLEOTIDE SEQUENCE</scope>
    <source>
        <strain evidence="5">DUCC20226</strain>
    </source>
</reference>
<sequence length="976" mass="107729">MPIAALPETTVRLLGSAGSIATPVDVVKELLDNAIDAGATSVEILVSANLVDNIQVRDNGHGIQPDDYNSLGRMGHTSKLRSFEELHNFGGNTLGFRGQALASTNSLGRVTVITRSIEDPTAVKLTIQPGCGGIESQQCVSAPIGTTVFVTGLFSFIPVREQVAIREAQKNLAKTKQLLNAYALARPLIRVSFKILGGNLKQSWSYSPSPKATVREAVVQVFGTGLMSQCVFKVVATESDYRGDGNAHDGSQLTIEAVLPKPDADLSKLSKGSFFSVDSRPVSTSRGTMKKLLSTFKTHLRKSLGVDVEDRRLSDTFICVNVKCSPGTYDPNVEPSKSRVFFSDESQLMRLFEVLCSQIYPTQKTVDAFVTIEKRPLRGQSQTRTPPPSSDGPQEFTELPEPYRDEPSYSTSVRRPRTPDVSSPYTVLRGSLEAVMAPSEQMKENRHPPKTQLTGHPHAPQWPGELSDLGTVDGGPHRGLMRLGDPPVSAIREPGASIEQSPTPGNDGPALRLRFPSRSRSPHGADDAVPHQASSGRHQGPRRGFVVNMSTDPDLTSDEEAEAGTSSSCDLREAYLLPEEPIDNSKEALNPWTIAKMTAPARQRTADDIDADSAGRRFVHTQERCALPMSDDVIEEDLPILRPQRGAPRDLDTPRVMRFANSHIDHLQTSNVQDPDPRKMLQNSQTISQVGHDLSQTHSHTGQSTERRKLPDIEFHRDDPEDCLDPDGLVQTTLSFDKLKKPRSRQKAQAQLHINEVPTRRNPPYRKPKRVKERDRGDRKRDACTGSNLEEHLLESRNEDKPLNGPARHRRAFDSPISQDFVPMDSGDNNTINLTVAQQLDHGNTGDSSFDGDSRKYLMRRQRSEAEHRRKGRQSIKRTKTCMLPLETVPSSDGTVHLMLNLEPDSTEFCIASKRTLSLVEYRQKASFGALMSLEDVDEIQSRLQTVISGWTQKTFGKKADIELNLQSAVKNFAAA</sequence>
<dbReference type="GO" id="GO:0006298">
    <property type="term" value="P:mismatch repair"/>
    <property type="evidence" value="ECO:0007669"/>
    <property type="project" value="InterPro"/>
</dbReference>
<accession>A0AAD9SNK8</accession>
<dbReference type="InterPro" id="IPR002099">
    <property type="entry name" value="MutL/Mlh/PMS"/>
</dbReference>
<dbReference type="GO" id="GO:0030983">
    <property type="term" value="F:mismatched DNA binding"/>
    <property type="evidence" value="ECO:0007669"/>
    <property type="project" value="InterPro"/>
</dbReference>
<evidence type="ECO:0000313" key="6">
    <source>
        <dbReference type="Proteomes" id="UP001265746"/>
    </source>
</evidence>
<keyword evidence="6" id="KW-1185">Reference proteome</keyword>
<feature type="compositionally biased region" description="Polar residues" evidence="3">
    <location>
        <begin position="684"/>
        <end position="704"/>
    </location>
</feature>
<dbReference type="GO" id="GO:0016887">
    <property type="term" value="F:ATP hydrolysis activity"/>
    <property type="evidence" value="ECO:0007669"/>
    <property type="project" value="InterPro"/>
</dbReference>
<evidence type="ECO:0000256" key="3">
    <source>
        <dbReference type="SAM" id="MobiDB-lite"/>
    </source>
</evidence>
<dbReference type="GO" id="GO:0032389">
    <property type="term" value="C:MutLalpha complex"/>
    <property type="evidence" value="ECO:0007669"/>
    <property type="project" value="TreeGrafter"/>
</dbReference>
<proteinExistence type="inferred from homology"/>
<dbReference type="Proteomes" id="UP001265746">
    <property type="component" value="Unassembled WGS sequence"/>
</dbReference>
<evidence type="ECO:0000256" key="2">
    <source>
        <dbReference type="ARBA" id="ARBA00022763"/>
    </source>
</evidence>
<dbReference type="GO" id="GO:0140664">
    <property type="term" value="F:ATP-dependent DNA damage sensor activity"/>
    <property type="evidence" value="ECO:0007669"/>
    <property type="project" value="InterPro"/>
</dbReference>
<feature type="compositionally biased region" description="Basic and acidic residues" evidence="3">
    <location>
        <begin position="705"/>
        <end position="719"/>
    </location>
</feature>
<feature type="region of interest" description="Disordered" evidence="3">
    <location>
        <begin position="377"/>
        <end position="568"/>
    </location>
</feature>
<keyword evidence="2" id="KW-0227">DNA damage</keyword>
<evidence type="ECO:0000313" key="5">
    <source>
        <dbReference type="EMBL" id="KAK2611142.1"/>
    </source>
</evidence>
<protein>
    <recommendedName>
        <fullName evidence="4">DNA mismatch repair protein S5 domain-containing protein</fullName>
    </recommendedName>
</protein>
<dbReference type="InterPro" id="IPR020568">
    <property type="entry name" value="Ribosomal_Su5_D2-typ_SF"/>
</dbReference>
<evidence type="ECO:0000256" key="1">
    <source>
        <dbReference type="ARBA" id="ARBA00006082"/>
    </source>
</evidence>
<feature type="region of interest" description="Disordered" evidence="3">
    <location>
        <begin position="684"/>
        <end position="810"/>
    </location>
</feature>
<dbReference type="Gene3D" id="3.30.565.10">
    <property type="entry name" value="Histidine kinase-like ATPase, C-terminal domain"/>
    <property type="match status" value="1"/>
</dbReference>
<dbReference type="GO" id="GO:0061982">
    <property type="term" value="P:meiosis I cell cycle process"/>
    <property type="evidence" value="ECO:0007669"/>
    <property type="project" value="UniProtKB-ARBA"/>
</dbReference>
<dbReference type="FunFam" id="3.30.565.10:FF:000017">
    <property type="entry name" value="PMS1 homolog 1, mismatch repair system component"/>
    <property type="match status" value="1"/>
</dbReference>
<dbReference type="SUPFAM" id="SSF54211">
    <property type="entry name" value="Ribosomal protein S5 domain 2-like"/>
    <property type="match status" value="1"/>
</dbReference>
<dbReference type="PANTHER" id="PTHR10073">
    <property type="entry name" value="DNA MISMATCH REPAIR PROTEIN MLH, PMS, MUTL"/>
    <property type="match status" value="1"/>
</dbReference>
<dbReference type="InterPro" id="IPR014721">
    <property type="entry name" value="Ribsml_uS5_D2-typ_fold_subgr"/>
</dbReference>
<dbReference type="EMBL" id="JAUJFL010000002">
    <property type="protein sequence ID" value="KAK2611142.1"/>
    <property type="molecule type" value="Genomic_DNA"/>
</dbReference>
<feature type="compositionally biased region" description="Basic and acidic residues" evidence="3">
    <location>
        <begin position="772"/>
        <end position="802"/>
    </location>
</feature>
<comment type="caution">
    <text evidence="5">The sequence shown here is derived from an EMBL/GenBank/DDBJ whole genome shotgun (WGS) entry which is preliminary data.</text>
</comment>
<name>A0AAD9SNK8_PHOAM</name>
<dbReference type="GO" id="GO:0005524">
    <property type="term" value="F:ATP binding"/>
    <property type="evidence" value="ECO:0007669"/>
    <property type="project" value="InterPro"/>
</dbReference>
<organism evidence="5 6">
    <name type="scientific">Phomopsis amygdali</name>
    <name type="common">Fusicoccum amygdali</name>
    <dbReference type="NCBI Taxonomy" id="1214568"/>
    <lineage>
        <taxon>Eukaryota</taxon>
        <taxon>Fungi</taxon>
        <taxon>Dikarya</taxon>
        <taxon>Ascomycota</taxon>
        <taxon>Pezizomycotina</taxon>
        <taxon>Sordariomycetes</taxon>
        <taxon>Sordariomycetidae</taxon>
        <taxon>Diaporthales</taxon>
        <taxon>Diaporthaceae</taxon>
        <taxon>Diaporthe</taxon>
    </lineage>
</organism>
<dbReference type="InterPro" id="IPR038973">
    <property type="entry name" value="MutL/Mlh/Pms-like"/>
</dbReference>
<dbReference type="NCBIfam" id="TIGR00585">
    <property type="entry name" value="mutl"/>
    <property type="match status" value="1"/>
</dbReference>
<dbReference type="SUPFAM" id="SSF55874">
    <property type="entry name" value="ATPase domain of HSP90 chaperone/DNA topoisomerase II/histidine kinase"/>
    <property type="match status" value="1"/>
</dbReference>
<dbReference type="Gene3D" id="3.30.230.10">
    <property type="match status" value="1"/>
</dbReference>
<gene>
    <name evidence="5" type="ORF">N8I77_004517</name>
</gene>